<dbReference type="SUPFAM" id="SSF52047">
    <property type="entry name" value="RNI-like"/>
    <property type="match status" value="1"/>
</dbReference>
<keyword evidence="1" id="KW-0732">Signal</keyword>
<evidence type="ECO:0000313" key="2">
    <source>
        <dbReference type="EMBL" id="QDV22403.1"/>
    </source>
</evidence>
<organism evidence="2 3">
    <name type="scientific">Aureliella helgolandensis</name>
    <dbReference type="NCBI Taxonomy" id="2527968"/>
    <lineage>
        <taxon>Bacteria</taxon>
        <taxon>Pseudomonadati</taxon>
        <taxon>Planctomycetota</taxon>
        <taxon>Planctomycetia</taxon>
        <taxon>Pirellulales</taxon>
        <taxon>Pirellulaceae</taxon>
        <taxon>Aureliella</taxon>
    </lineage>
</organism>
<dbReference type="Gene3D" id="3.80.10.10">
    <property type="entry name" value="Ribonuclease Inhibitor"/>
    <property type="match status" value="1"/>
</dbReference>
<evidence type="ECO:0000313" key="3">
    <source>
        <dbReference type="Proteomes" id="UP000318017"/>
    </source>
</evidence>
<protein>
    <submittedName>
        <fullName evidence="2">Leucine Rich repeats (2 copies)</fullName>
    </submittedName>
</protein>
<dbReference type="EMBL" id="CP036298">
    <property type="protein sequence ID" value="QDV22403.1"/>
    <property type="molecule type" value="Genomic_DNA"/>
</dbReference>
<evidence type="ECO:0000256" key="1">
    <source>
        <dbReference type="SAM" id="SignalP"/>
    </source>
</evidence>
<dbReference type="InterPro" id="IPR032675">
    <property type="entry name" value="LRR_dom_sf"/>
</dbReference>
<dbReference type="KEGG" id="ahel:Q31a_06880"/>
<sequence length="620" mass="69855" precursor="true">MHLQLFFPLLASFLMLANAALVVAQELPTNSAGESVEVEPPFSDASMRAELQRLADICERIGLPSEAEYSRNWLPLPRDDQTVLYLAEDGPSATAPQSTNQAHWRDSFVAIRHRYADFLFEKVQQLAGQGLETEAFQLLWQVHREHPQHSASRRALGAFTTALTRRPQMRTVTTIHPNFAWPARSYSQIRTTHFNLLTRADRRASLELAQQLERFYCLWSQIFYPLWAAPGQLQQRLAGSAVPWDQPEEIQVVLLRDRQEYLQLLGASEANIGVSVGYYAPDSQTSFFYPDDNLTATLFHELTHQLLAEATHLEPSHVGETGGLWLVEGIAMYMESLNQRGSYWTIGGLESPRLQTARYRAVRDGYWPDWSEFTQGNLDSWKKSPELSRLYTHAAGLAHLFLDQLLEEAGAREAFFKALVDVYQGGDGSLANTPRPLLNLLAANEQQAKRVYQTALTLSDEDLHSLRDSGHQVQDLVLAGSQLTPQTWQTLDNQAKLQWLDLSFTNITDEQLKWLPLLKELNRLSVEGTPVEGSFLKQLNELQALAELDLARCAIDDQKLSQLAGLGALETLWLTLTPVTDAALETLDALPALRQCDIQGTAISSSSWQTFLRDHPRLQE</sequence>
<dbReference type="Proteomes" id="UP000318017">
    <property type="component" value="Chromosome"/>
</dbReference>
<accession>A0A518G1E3</accession>
<proteinExistence type="predicted"/>
<name>A0A518G1E3_9BACT</name>
<gene>
    <name evidence="2" type="ORF">Q31a_06880</name>
</gene>
<reference evidence="2 3" key="1">
    <citation type="submission" date="2019-02" db="EMBL/GenBank/DDBJ databases">
        <title>Deep-cultivation of Planctomycetes and their phenomic and genomic characterization uncovers novel biology.</title>
        <authorList>
            <person name="Wiegand S."/>
            <person name="Jogler M."/>
            <person name="Boedeker C."/>
            <person name="Pinto D."/>
            <person name="Vollmers J."/>
            <person name="Rivas-Marin E."/>
            <person name="Kohn T."/>
            <person name="Peeters S.H."/>
            <person name="Heuer A."/>
            <person name="Rast P."/>
            <person name="Oberbeckmann S."/>
            <person name="Bunk B."/>
            <person name="Jeske O."/>
            <person name="Meyerdierks A."/>
            <person name="Storesund J.E."/>
            <person name="Kallscheuer N."/>
            <person name="Luecker S."/>
            <person name="Lage O.M."/>
            <person name="Pohl T."/>
            <person name="Merkel B.J."/>
            <person name="Hornburger P."/>
            <person name="Mueller R.-W."/>
            <person name="Bruemmer F."/>
            <person name="Labrenz M."/>
            <person name="Spormann A.M."/>
            <person name="Op den Camp H."/>
            <person name="Overmann J."/>
            <person name="Amann R."/>
            <person name="Jetten M.S.M."/>
            <person name="Mascher T."/>
            <person name="Medema M.H."/>
            <person name="Devos D.P."/>
            <person name="Kaster A.-K."/>
            <person name="Ovreas L."/>
            <person name="Rohde M."/>
            <person name="Galperin M.Y."/>
            <person name="Jogler C."/>
        </authorList>
    </citation>
    <scope>NUCLEOTIDE SEQUENCE [LARGE SCALE GENOMIC DNA]</scope>
    <source>
        <strain evidence="2 3">Q31a</strain>
    </source>
</reference>
<feature type="chain" id="PRO_5021754911" evidence="1">
    <location>
        <begin position="25"/>
        <end position="620"/>
    </location>
</feature>
<feature type="signal peptide" evidence="1">
    <location>
        <begin position="1"/>
        <end position="24"/>
    </location>
</feature>
<dbReference type="AlphaFoldDB" id="A0A518G1E3"/>
<keyword evidence="3" id="KW-1185">Reference proteome</keyword>
<dbReference type="RefSeq" id="WP_197356122.1">
    <property type="nucleotide sequence ID" value="NZ_CP036298.1"/>
</dbReference>